<dbReference type="Gene3D" id="3.30.470.20">
    <property type="entry name" value="ATP-grasp fold, B domain"/>
    <property type="match status" value="1"/>
</dbReference>
<evidence type="ECO:0000259" key="1">
    <source>
        <dbReference type="Pfam" id="PF07478"/>
    </source>
</evidence>
<dbReference type="AlphaFoldDB" id="A0A1G5H9I1"/>
<dbReference type="InterPro" id="IPR011095">
    <property type="entry name" value="Dala_Dala_lig_C"/>
</dbReference>
<evidence type="ECO:0000313" key="3">
    <source>
        <dbReference type="Proteomes" id="UP000198636"/>
    </source>
</evidence>
<dbReference type="Proteomes" id="UP000198636">
    <property type="component" value="Unassembled WGS sequence"/>
</dbReference>
<sequence>MLENAGEIFKLLNCTGLLRVDYFVTDKDQFYVNEVNTMPGFTSFSMFPALWEKTDGTTYGQLIEKLIELAFENHQQKKKILKERKK</sequence>
<name>A0A1G5H9I1_9FIRM</name>
<dbReference type="SUPFAM" id="SSF56059">
    <property type="entry name" value="Glutathione synthetase ATP-binding domain-like"/>
    <property type="match status" value="1"/>
</dbReference>
<organism evidence="2 3">
    <name type="scientific">Alkaliphilus peptidifermentans DSM 18978</name>
    <dbReference type="NCBI Taxonomy" id="1120976"/>
    <lineage>
        <taxon>Bacteria</taxon>
        <taxon>Bacillati</taxon>
        <taxon>Bacillota</taxon>
        <taxon>Clostridia</taxon>
        <taxon>Peptostreptococcales</taxon>
        <taxon>Natronincolaceae</taxon>
        <taxon>Alkaliphilus</taxon>
    </lineage>
</organism>
<dbReference type="GO" id="GO:0005829">
    <property type="term" value="C:cytosol"/>
    <property type="evidence" value="ECO:0007669"/>
    <property type="project" value="TreeGrafter"/>
</dbReference>
<reference evidence="2 3" key="1">
    <citation type="submission" date="2016-10" db="EMBL/GenBank/DDBJ databases">
        <authorList>
            <person name="de Groot N.N."/>
        </authorList>
    </citation>
    <scope>NUCLEOTIDE SEQUENCE [LARGE SCALE GENOMIC DNA]</scope>
    <source>
        <strain evidence="2 3">DSM 18978</strain>
    </source>
</reference>
<dbReference type="STRING" id="1120976.SAMN03080606_01928"/>
<dbReference type="GO" id="GO:0008716">
    <property type="term" value="F:D-alanine-D-alanine ligase activity"/>
    <property type="evidence" value="ECO:0007669"/>
    <property type="project" value="InterPro"/>
</dbReference>
<keyword evidence="2" id="KW-0436">Ligase</keyword>
<dbReference type="PANTHER" id="PTHR23132:SF25">
    <property type="entry name" value="D-ALANINE--D-ALANINE LIGASE A"/>
    <property type="match status" value="1"/>
</dbReference>
<gene>
    <name evidence="2" type="ORF">SAMN03080606_01928</name>
</gene>
<protein>
    <submittedName>
        <fullName evidence="2">D-ala D-ala ligase C-terminus</fullName>
    </submittedName>
</protein>
<evidence type="ECO:0000313" key="2">
    <source>
        <dbReference type="EMBL" id="SCY60542.1"/>
    </source>
</evidence>
<keyword evidence="3" id="KW-1185">Reference proteome</keyword>
<accession>A0A1G5H9I1</accession>
<dbReference type="PANTHER" id="PTHR23132">
    <property type="entry name" value="D-ALANINE--D-ALANINE LIGASE"/>
    <property type="match status" value="1"/>
</dbReference>
<dbReference type="Pfam" id="PF07478">
    <property type="entry name" value="Dala_Dala_lig_C"/>
    <property type="match status" value="1"/>
</dbReference>
<proteinExistence type="predicted"/>
<dbReference type="EMBL" id="FMUS01000011">
    <property type="protein sequence ID" value="SCY60542.1"/>
    <property type="molecule type" value="Genomic_DNA"/>
</dbReference>
<dbReference type="GO" id="GO:0009252">
    <property type="term" value="P:peptidoglycan biosynthetic process"/>
    <property type="evidence" value="ECO:0007669"/>
    <property type="project" value="TreeGrafter"/>
</dbReference>
<feature type="domain" description="D-alanine--D-alanine ligase C-terminal" evidence="1">
    <location>
        <begin position="3"/>
        <end position="68"/>
    </location>
</feature>